<dbReference type="Gene3D" id="2.60.40.1120">
    <property type="entry name" value="Carboxypeptidase-like, regulatory domain"/>
    <property type="match status" value="1"/>
</dbReference>
<feature type="domain" description="TonB-dependent receptor plug" evidence="13">
    <location>
        <begin position="116"/>
        <end position="241"/>
    </location>
</feature>
<dbReference type="SUPFAM" id="SSF56935">
    <property type="entry name" value="Porins"/>
    <property type="match status" value="1"/>
</dbReference>
<proteinExistence type="inferred from homology"/>
<keyword evidence="7" id="KW-0406">Ion transport</keyword>
<evidence type="ECO:0000313" key="14">
    <source>
        <dbReference type="EMBL" id="UXX81206.1"/>
    </source>
</evidence>
<evidence type="ECO:0000256" key="10">
    <source>
        <dbReference type="ARBA" id="ARBA00023237"/>
    </source>
</evidence>
<evidence type="ECO:0000256" key="8">
    <source>
        <dbReference type="ARBA" id="ARBA00023077"/>
    </source>
</evidence>
<evidence type="ECO:0000256" key="12">
    <source>
        <dbReference type="SAM" id="SignalP"/>
    </source>
</evidence>
<reference evidence="14" key="1">
    <citation type="submission" date="2022-10" db="EMBL/GenBank/DDBJ databases">
        <title>Comparative genomics and taxonomic characterization of three novel marine species of genus Reichenbachiella exhibiting antioxidant and polysaccharide degradation activities.</title>
        <authorList>
            <person name="Muhammad N."/>
            <person name="Lee Y.-J."/>
            <person name="Ko J."/>
            <person name="Kim S.-G."/>
        </authorList>
    </citation>
    <scope>NUCLEOTIDE SEQUENCE</scope>
    <source>
        <strain evidence="14">Wsw4-B4</strain>
    </source>
</reference>
<keyword evidence="12" id="KW-0732">Signal</keyword>
<evidence type="ECO:0000256" key="3">
    <source>
        <dbReference type="ARBA" id="ARBA00022452"/>
    </source>
</evidence>
<evidence type="ECO:0000256" key="11">
    <source>
        <dbReference type="PROSITE-ProRule" id="PRU01360"/>
    </source>
</evidence>
<dbReference type="NCBIfam" id="TIGR04057">
    <property type="entry name" value="SusC_RagA_signa"/>
    <property type="match status" value="1"/>
</dbReference>
<dbReference type="PROSITE" id="PS52016">
    <property type="entry name" value="TONB_DEPENDENT_REC_3"/>
    <property type="match status" value="1"/>
</dbReference>
<dbReference type="InterPro" id="IPR012910">
    <property type="entry name" value="Plug_dom"/>
</dbReference>
<evidence type="ECO:0000259" key="13">
    <source>
        <dbReference type="Pfam" id="PF07715"/>
    </source>
</evidence>
<dbReference type="Gene3D" id="2.170.130.10">
    <property type="entry name" value="TonB-dependent receptor, plug domain"/>
    <property type="match status" value="1"/>
</dbReference>
<evidence type="ECO:0000256" key="1">
    <source>
        <dbReference type="ARBA" id="ARBA00004571"/>
    </source>
</evidence>
<keyword evidence="10 11" id="KW-0998">Cell outer membrane</keyword>
<keyword evidence="4" id="KW-0410">Iron transport</keyword>
<keyword evidence="6" id="KW-0408">Iron</keyword>
<dbReference type="Proteomes" id="UP001062165">
    <property type="component" value="Chromosome"/>
</dbReference>
<dbReference type="InterPro" id="IPR023996">
    <property type="entry name" value="TonB-dep_OMP_SusC/RagA"/>
</dbReference>
<dbReference type="InterPro" id="IPR036942">
    <property type="entry name" value="Beta-barrel_TonB_sf"/>
</dbReference>
<dbReference type="InterPro" id="IPR037066">
    <property type="entry name" value="Plug_dom_sf"/>
</dbReference>
<keyword evidence="2 11" id="KW-0813">Transport</keyword>
<dbReference type="EMBL" id="CP106735">
    <property type="protein sequence ID" value="UXX81206.1"/>
    <property type="molecule type" value="Genomic_DNA"/>
</dbReference>
<evidence type="ECO:0000256" key="9">
    <source>
        <dbReference type="ARBA" id="ARBA00023136"/>
    </source>
</evidence>
<dbReference type="PANTHER" id="PTHR32552">
    <property type="entry name" value="FERRICHROME IRON RECEPTOR-RELATED"/>
    <property type="match status" value="1"/>
</dbReference>
<feature type="signal peptide" evidence="12">
    <location>
        <begin position="1"/>
        <end position="20"/>
    </location>
</feature>
<evidence type="ECO:0000256" key="4">
    <source>
        <dbReference type="ARBA" id="ARBA00022496"/>
    </source>
</evidence>
<dbReference type="SUPFAM" id="SSF49464">
    <property type="entry name" value="Carboxypeptidase regulatory domain-like"/>
    <property type="match status" value="1"/>
</dbReference>
<comment type="subcellular location">
    <subcellularLocation>
        <location evidence="1 11">Cell outer membrane</location>
        <topology evidence="1 11">Multi-pass membrane protein</topology>
    </subcellularLocation>
</comment>
<sequence length="1093" mass="117933">MKKHLLSMMCSLVILYGAQAQERTISGKVTSAEDDGTLPGVTVVLKGTTSGSTTDLDGNYKISIPASGGILVYSFVGLASQEIEVGNRSVIDIVMQPDAQQLTEVVVTALGISREKRSLGYATQEVEGDELSKVQSDNFVNALSGRVAGVNIKRTTNFGGSTNVIVRGSASLNGNNQALFVIDGVPIANRNTNTRGQSQDGAGYDYGNSVSDINPSDIESVNVLKGAAATALYGSRAANGVVMITTKKGNQSKKGFGVSLNSSVAVGSIIKSTFPEYQTNYGAGYGGEGFGLADGDGDGVDDDPVVGLGDDASFGPKFTGDPVYHWDSIDPDMPGFQQARPWVNSPNGAITYFETPVNWNNTVTITNGGDYGSIRVSYTNTDMSGIMPNSSLKRHNFSVGTQMDVSEKLKVSSFANYIKTDAVGRNATGYNANIMTSYRQWWQTNVDVKRQRDAYFSTGRNVTWNPNSAASNGNPPDPSPAYWDNPYWYAYENYQSDNRSRFIGNMMLTYQITDWLSVMGRVAADTYSELQEERKAVGSHAENFGIGEGADGSINQLAVTSGYLRRDITSGEYNIDFSLNFDKDLTEDLNLKGLLGYNRRRTSFTRLINATNGGLSVPGVYSLQNSQGPLPLSKELDSEIGVNGMFGSLSFGYKNMIFLDATLRRDYSSTLPTTDNVYWYPSLSTSFVFSNLLNVDAISFGKVRANYAQVGNSAPFDYLLDSYVINTPVNDPSTALSNTKKNAQLKPETTTSYELGVEMEFLDGRVGFDAAYYQSNSKDQIVPVRVSESSGYLYKVINAGEIENKGVELALYGSPIRTSEFSWNIGVNFTRNRNKVLSLTDGLENLQLGSYGDGVTMNARVGEPYGVLFGTDYTYLNPDDPKDSERLVDASGNYVVTPTSDNSIGNVNPNWTAGITNTFKFKGLTLSALIDIQDGGSIFSLDQAYGLATGLYAETDYINDLGNPVRNTLADGGGYINQGVQADGSVNTVRHQGDHFGAFGYVSGGPNRAHVYDAGYIKLREVSLTYDLPSSLLSNIFIQSATVGVFGSNLAILKKHLPHADPESGLGSGNLQGYSIGSLPSVREIGFNVKLTF</sequence>
<keyword evidence="5 11" id="KW-0812">Transmembrane</keyword>
<dbReference type="Pfam" id="PF07715">
    <property type="entry name" value="Plug"/>
    <property type="match status" value="1"/>
</dbReference>
<gene>
    <name evidence="14" type="ORF">N7E81_08870</name>
</gene>
<evidence type="ECO:0000256" key="2">
    <source>
        <dbReference type="ARBA" id="ARBA00022448"/>
    </source>
</evidence>
<accession>A0ABY6D4Z1</accession>
<keyword evidence="3 11" id="KW-1134">Transmembrane beta strand</keyword>
<feature type="chain" id="PRO_5046368713" evidence="12">
    <location>
        <begin position="21"/>
        <end position="1093"/>
    </location>
</feature>
<dbReference type="InterPro" id="IPR039426">
    <property type="entry name" value="TonB-dep_rcpt-like"/>
</dbReference>
<dbReference type="InterPro" id="IPR008969">
    <property type="entry name" value="CarboxyPept-like_regulatory"/>
</dbReference>
<evidence type="ECO:0000256" key="5">
    <source>
        <dbReference type="ARBA" id="ARBA00022692"/>
    </source>
</evidence>
<dbReference type="InterPro" id="IPR023997">
    <property type="entry name" value="TonB-dep_OMP_SusC/RagA_CS"/>
</dbReference>
<evidence type="ECO:0000256" key="6">
    <source>
        <dbReference type="ARBA" id="ARBA00023004"/>
    </source>
</evidence>
<evidence type="ECO:0000313" key="15">
    <source>
        <dbReference type="Proteomes" id="UP001062165"/>
    </source>
</evidence>
<keyword evidence="8" id="KW-0798">TonB box</keyword>
<dbReference type="Pfam" id="PF13715">
    <property type="entry name" value="CarbopepD_reg_2"/>
    <property type="match status" value="1"/>
</dbReference>
<keyword evidence="15" id="KW-1185">Reference proteome</keyword>
<dbReference type="NCBIfam" id="TIGR04056">
    <property type="entry name" value="OMP_RagA_SusC"/>
    <property type="match status" value="1"/>
</dbReference>
<organism evidence="14 15">
    <name type="scientific">Reichenbachiella carrageenanivorans</name>
    <dbReference type="NCBI Taxonomy" id="2979869"/>
    <lineage>
        <taxon>Bacteria</taxon>
        <taxon>Pseudomonadati</taxon>
        <taxon>Bacteroidota</taxon>
        <taxon>Cytophagia</taxon>
        <taxon>Cytophagales</taxon>
        <taxon>Reichenbachiellaceae</taxon>
        <taxon>Reichenbachiella</taxon>
    </lineage>
</organism>
<keyword evidence="9 11" id="KW-0472">Membrane</keyword>
<dbReference type="PANTHER" id="PTHR32552:SF81">
    <property type="entry name" value="TONB-DEPENDENT OUTER MEMBRANE RECEPTOR"/>
    <property type="match status" value="1"/>
</dbReference>
<dbReference type="RefSeq" id="WP_263052930.1">
    <property type="nucleotide sequence ID" value="NZ_CP106735.1"/>
</dbReference>
<evidence type="ECO:0000256" key="7">
    <source>
        <dbReference type="ARBA" id="ARBA00023065"/>
    </source>
</evidence>
<protein>
    <submittedName>
        <fullName evidence="14">SusC/RagA family TonB-linked outer membrane protein</fullName>
    </submittedName>
</protein>
<comment type="similarity">
    <text evidence="11">Belongs to the TonB-dependent receptor family.</text>
</comment>
<dbReference type="Gene3D" id="2.40.170.20">
    <property type="entry name" value="TonB-dependent receptor, beta-barrel domain"/>
    <property type="match status" value="1"/>
</dbReference>
<name>A0ABY6D4Z1_9BACT</name>